<dbReference type="AlphaFoldDB" id="A0A3B3CUJ9"/>
<organism evidence="1 2">
    <name type="scientific">Oryzias melastigma</name>
    <name type="common">Marine medaka</name>
    <dbReference type="NCBI Taxonomy" id="30732"/>
    <lineage>
        <taxon>Eukaryota</taxon>
        <taxon>Metazoa</taxon>
        <taxon>Chordata</taxon>
        <taxon>Craniata</taxon>
        <taxon>Vertebrata</taxon>
        <taxon>Euteleostomi</taxon>
        <taxon>Actinopterygii</taxon>
        <taxon>Neopterygii</taxon>
        <taxon>Teleostei</taxon>
        <taxon>Neoteleostei</taxon>
        <taxon>Acanthomorphata</taxon>
        <taxon>Ovalentaria</taxon>
        <taxon>Atherinomorphae</taxon>
        <taxon>Beloniformes</taxon>
        <taxon>Adrianichthyidae</taxon>
        <taxon>Oryziinae</taxon>
        <taxon>Oryzias</taxon>
    </lineage>
</organism>
<keyword evidence="2" id="KW-1185">Reference proteome</keyword>
<evidence type="ECO:0000313" key="1">
    <source>
        <dbReference type="Ensembl" id="ENSOMEP00000021271.1"/>
    </source>
</evidence>
<accession>A0A3B3CUJ9</accession>
<dbReference type="Proteomes" id="UP000261560">
    <property type="component" value="Unplaced"/>
</dbReference>
<dbReference type="Ensembl" id="ENSOMET00000036513.1">
    <property type="protein sequence ID" value="ENSOMEP00000021271.1"/>
    <property type="gene ID" value="ENSOMEG00000023150.1"/>
</dbReference>
<reference evidence="1" key="2">
    <citation type="submission" date="2025-09" db="UniProtKB">
        <authorList>
            <consortium name="Ensembl"/>
        </authorList>
    </citation>
    <scope>IDENTIFICATION</scope>
</reference>
<sequence>MCNSWLKAFLHISQEKGFSPVLNDFPQISQEKGLSPVCVLMCTVKLWPWLKLFPHFSQEKGFSPVCVLMCMTKVLSKQDRVHFLHLLSSFSTSTWIISAILPCNVCFSRKWTEIHLTAGASGESTLRTQMDARFFWPFQHQSQSASQRGCLESHEPLRTHETPQ</sequence>
<evidence type="ECO:0000313" key="2">
    <source>
        <dbReference type="Proteomes" id="UP000261560"/>
    </source>
</evidence>
<proteinExistence type="predicted"/>
<protein>
    <submittedName>
        <fullName evidence="1">Uncharacterized protein</fullName>
    </submittedName>
</protein>
<reference evidence="1" key="1">
    <citation type="submission" date="2025-08" db="UniProtKB">
        <authorList>
            <consortium name="Ensembl"/>
        </authorList>
    </citation>
    <scope>IDENTIFICATION</scope>
</reference>
<dbReference type="PaxDb" id="30732-ENSOMEP00000021271"/>
<name>A0A3B3CUJ9_ORYME</name>
<dbReference type="GeneTree" id="ENSGT01000000219530"/>